<comment type="similarity">
    <text evidence="2 9">Belongs to the alpha-IPM synthase/homocitrate synthase family.</text>
</comment>
<evidence type="ECO:0000313" key="11">
    <source>
        <dbReference type="EMBL" id="QDV33332.1"/>
    </source>
</evidence>
<evidence type="ECO:0000256" key="8">
    <source>
        <dbReference type="NCBIfam" id="TIGR00977"/>
    </source>
</evidence>
<dbReference type="InterPro" id="IPR002034">
    <property type="entry name" value="AIPM/Hcit_synth_CS"/>
</dbReference>
<dbReference type="AlphaFoldDB" id="A0A518GXQ3"/>
<keyword evidence="5 9" id="KW-0808">Transferase</keyword>
<comment type="catalytic activity">
    <reaction evidence="7">
        <text>pyruvate + acetyl-CoA + H2O = (3R)-citramalate + CoA + H(+)</text>
        <dbReference type="Rhea" id="RHEA:19045"/>
        <dbReference type="ChEBI" id="CHEBI:15361"/>
        <dbReference type="ChEBI" id="CHEBI:15377"/>
        <dbReference type="ChEBI" id="CHEBI:15378"/>
        <dbReference type="ChEBI" id="CHEBI:30934"/>
        <dbReference type="ChEBI" id="CHEBI:57287"/>
        <dbReference type="ChEBI" id="CHEBI:57288"/>
        <dbReference type="EC" id="2.3.3.21"/>
    </reaction>
</comment>
<dbReference type="UniPathway" id="UPA00047">
    <property type="reaction ID" value="UER00066"/>
</dbReference>
<keyword evidence="12" id="KW-1185">Reference proteome</keyword>
<keyword evidence="4" id="KW-0412">Isoleucine biosynthesis</keyword>
<dbReference type="OrthoDB" id="9804858at2"/>
<protein>
    <recommendedName>
        <fullName evidence="8">Citramalate synthase</fullName>
        <ecNumber evidence="8">2.3.3.21</ecNumber>
    </recommendedName>
</protein>
<keyword evidence="11" id="KW-0012">Acyltransferase</keyword>
<dbReference type="Gene3D" id="3.20.20.70">
    <property type="entry name" value="Aldolase class I"/>
    <property type="match status" value="1"/>
</dbReference>
<dbReference type="SMART" id="SM00917">
    <property type="entry name" value="LeuA_dimer"/>
    <property type="match status" value="1"/>
</dbReference>
<dbReference type="GO" id="GO:0009097">
    <property type="term" value="P:isoleucine biosynthetic process"/>
    <property type="evidence" value="ECO:0007669"/>
    <property type="project" value="UniProtKB-UniRule"/>
</dbReference>
<evidence type="ECO:0000259" key="10">
    <source>
        <dbReference type="PROSITE" id="PS50991"/>
    </source>
</evidence>
<accession>A0A518GXQ3</accession>
<name>A0A518GXQ3_9BACT</name>
<dbReference type="Gene3D" id="3.30.160.270">
    <property type="match status" value="1"/>
</dbReference>
<dbReference type="Pfam" id="PF22617">
    <property type="entry name" value="HCS_D2"/>
    <property type="match status" value="1"/>
</dbReference>
<reference evidence="11 12" key="1">
    <citation type="submission" date="2019-02" db="EMBL/GenBank/DDBJ databases">
        <title>Deep-cultivation of Planctomycetes and their phenomic and genomic characterization uncovers novel biology.</title>
        <authorList>
            <person name="Wiegand S."/>
            <person name="Jogler M."/>
            <person name="Boedeker C."/>
            <person name="Pinto D."/>
            <person name="Vollmers J."/>
            <person name="Rivas-Marin E."/>
            <person name="Kohn T."/>
            <person name="Peeters S.H."/>
            <person name="Heuer A."/>
            <person name="Rast P."/>
            <person name="Oberbeckmann S."/>
            <person name="Bunk B."/>
            <person name="Jeske O."/>
            <person name="Meyerdierks A."/>
            <person name="Storesund J.E."/>
            <person name="Kallscheuer N."/>
            <person name="Luecker S."/>
            <person name="Lage O.M."/>
            <person name="Pohl T."/>
            <person name="Merkel B.J."/>
            <person name="Hornburger P."/>
            <person name="Mueller R.-W."/>
            <person name="Bruemmer F."/>
            <person name="Labrenz M."/>
            <person name="Spormann A.M."/>
            <person name="Op den Camp H."/>
            <person name="Overmann J."/>
            <person name="Amann R."/>
            <person name="Jetten M.S.M."/>
            <person name="Mascher T."/>
            <person name="Medema M.H."/>
            <person name="Devos D.P."/>
            <person name="Kaster A.-K."/>
            <person name="Ovreas L."/>
            <person name="Rohde M."/>
            <person name="Galperin M.Y."/>
            <person name="Jogler C."/>
        </authorList>
    </citation>
    <scope>NUCLEOTIDE SEQUENCE [LARGE SCALE GENOMIC DNA]</scope>
    <source>
        <strain evidence="11 12">ElP</strain>
    </source>
</reference>
<dbReference type="PROSITE" id="PS50991">
    <property type="entry name" value="PYR_CT"/>
    <property type="match status" value="1"/>
</dbReference>
<dbReference type="CDD" id="cd07941">
    <property type="entry name" value="DRE_TIM_LeuA3"/>
    <property type="match status" value="1"/>
</dbReference>
<sequence>MTRIRIYDTTLRDGSQGEGVNFSLQDKLLITARLDELGIDTIEGGYPLSNPKDEAYFREVRDLDLSHARVAAFGMTRRRDVAAEDDPGMNALAGARSPVITVVGKSWDLHAREILGVSLEENLRMIADSVAFLAAAPHGPEVVYDAEHFFDGYKRNPEYALKTIQAAASSGASWIVLCDTNGGTLPEQIAEAVDAARAAVSVPLGIHPHNDGELAVANTLAAVRRGATQVQGTINGIGERCGNVDLCSVIANLALKYEGYDLLRDGSLVHLTEVSRYVYELANLNFRNGQPFVGPSAFAHKGGMHVHGIRKVASSYEHIDPGLVGNERRVLVSELSGRSNIAEKLAEHGLEHDSALMSRVLSRVQDLENEGYQFEAAEASFVLLVEKEANRYRNWFERLHYHVSVEARDGGPPITEATVKLRIGEAVEHTVSEGDGPVNALDGALRKALDPHFPRLREMNLVDYKVRVINARAGTAARVRVVIESRDRDSVWGTVGVSENVIEASWLALVDAFDHKLSKDARTEGYSAAKVVASATSSS</sequence>
<evidence type="ECO:0000313" key="12">
    <source>
        <dbReference type="Proteomes" id="UP000317835"/>
    </source>
</evidence>
<evidence type="ECO:0000256" key="5">
    <source>
        <dbReference type="ARBA" id="ARBA00022679"/>
    </source>
</evidence>
<keyword evidence="3" id="KW-0028">Amino-acid biosynthesis</keyword>
<evidence type="ECO:0000256" key="3">
    <source>
        <dbReference type="ARBA" id="ARBA00022605"/>
    </source>
</evidence>
<evidence type="ECO:0000256" key="9">
    <source>
        <dbReference type="RuleBase" id="RU003523"/>
    </source>
</evidence>
<dbReference type="PANTHER" id="PTHR43538">
    <property type="entry name" value="ALPHA-IPM SYNTHASE/HOMOCITRATE SYNTHASE"/>
    <property type="match status" value="1"/>
</dbReference>
<dbReference type="RefSeq" id="WP_145267723.1">
    <property type="nucleotide sequence ID" value="NZ_CP036426.1"/>
</dbReference>
<dbReference type="NCBIfam" id="TIGR00977">
    <property type="entry name" value="citramal_synth"/>
    <property type="match status" value="1"/>
</dbReference>
<feature type="domain" description="Pyruvate carboxyltransferase" evidence="10">
    <location>
        <begin position="4"/>
        <end position="270"/>
    </location>
</feature>
<dbReference type="Pfam" id="PF08502">
    <property type="entry name" value="LeuA_dimer"/>
    <property type="match status" value="1"/>
</dbReference>
<evidence type="ECO:0000256" key="2">
    <source>
        <dbReference type="ARBA" id="ARBA00006154"/>
    </source>
</evidence>
<organism evidence="11 12">
    <name type="scientific">Tautonia plasticadhaerens</name>
    <dbReference type="NCBI Taxonomy" id="2527974"/>
    <lineage>
        <taxon>Bacteria</taxon>
        <taxon>Pseudomonadati</taxon>
        <taxon>Planctomycetota</taxon>
        <taxon>Planctomycetia</taxon>
        <taxon>Isosphaerales</taxon>
        <taxon>Isosphaeraceae</taxon>
        <taxon>Tautonia</taxon>
    </lineage>
</organism>
<dbReference type="Pfam" id="PF00682">
    <property type="entry name" value="HMGL-like"/>
    <property type="match status" value="1"/>
</dbReference>
<dbReference type="InterPro" id="IPR013785">
    <property type="entry name" value="Aldolase_TIM"/>
</dbReference>
<evidence type="ECO:0000256" key="1">
    <source>
        <dbReference type="ARBA" id="ARBA00004743"/>
    </source>
</evidence>
<gene>
    <name evidence="11" type="primary">leuA_1</name>
    <name evidence="11" type="ORF">ElP_12030</name>
</gene>
<dbReference type="InterPro" id="IPR000891">
    <property type="entry name" value="PYR_CT"/>
</dbReference>
<dbReference type="SUPFAM" id="SSF51569">
    <property type="entry name" value="Aldolase"/>
    <property type="match status" value="1"/>
</dbReference>
<dbReference type="PROSITE" id="PS00815">
    <property type="entry name" value="AIPM_HOMOCIT_SYNTH_1"/>
    <property type="match status" value="1"/>
</dbReference>
<evidence type="ECO:0000256" key="6">
    <source>
        <dbReference type="ARBA" id="ARBA00023304"/>
    </source>
</evidence>
<dbReference type="InterPro" id="IPR054691">
    <property type="entry name" value="LeuA/HCS_post-cat"/>
</dbReference>
<dbReference type="InterPro" id="IPR013709">
    <property type="entry name" value="2-isopropylmalate_synth_dimer"/>
</dbReference>
<dbReference type="InterPro" id="IPR036230">
    <property type="entry name" value="LeuA_allosteric_dom_sf"/>
</dbReference>
<dbReference type="SUPFAM" id="SSF110921">
    <property type="entry name" value="2-isopropylmalate synthase LeuA, allosteric (dimerisation) domain"/>
    <property type="match status" value="1"/>
</dbReference>
<dbReference type="PANTHER" id="PTHR43538:SF1">
    <property type="entry name" value="(R)-CITRAMALATE SYNTHASE"/>
    <property type="match status" value="1"/>
</dbReference>
<dbReference type="InterPro" id="IPR005675">
    <property type="entry name" value="Citramal_synthase"/>
</dbReference>
<dbReference type="GO" id="GO:0043714">
    <property type="term" value="F:(R)-citramalate synthase activity"/>
    <property type="evidence" value="ECO:0007669"/>
    <property type="project" value="UniProtKB-UniRule"/>
</dbReference>
<dbReference type="Proteomes" id="UP000317835">
    <property type="component" value="Chromosome"/>
</dbReference>
<keyword evidence="6" id="KW-0100">Branched-chain amino acid biosynthesis</keyword>
<dbReference type="EMBL" id="CP036426">
    <property type="protein sequence ID" value="QDV33332.1"/>
    <property type="molecule type" value="Genomic_DNA"/>
</dbReference>
<evidence type="ECO:0000256" key="7">
    <source>
        <dbReference type="ARBA" id="ARBA00048263"/>
    </source>
</evidence>
<evidence type="ECO:0000256" key="4">
    <source>
        <dbReference type="ARBA" id="ARBA00022624"/>
    </source>
</evidence>
<dbReference type="GO" id="GO:0003852">
    <property type="term" value="F:2-isopropylmalate synthase activity"/>
    <property type="evidence" value="ECO:0007669"/>
    <property type="project" value="InterPro"/>
</dbReference>
<dbReference type="KEGG" id="tpla:ElP_12030"/>
<dbReference type="GO" id="GO:0009098">
    <property type="term" value="P:L-leucine biosynthetic process"/>
    <property type="evidence" value="ECO:0007669"/>
    <property type="project" value="InterPro"/>
</dbReference>
<dbReference type="EC" id="2.3.3.21" evidence="8"/>
<comment type="pathway">
    <text evidence="1">Amino-acid biosynthesis; L-isoleucine biosynthesis; 2-oxobutanoate from pyruvate: step 1/3.</text>
</comment>
<dbReference type="Gene3D" id="1.10.238.260">
    <property type="match status" value="1"/>
</dbReference>
<proteinExistence type="inferred from homology"/>